<dbReference type="PANTHER" id="PTHR14009">
    <property type="entry name" value="LEUCINE ZIPPER-EF-HAND CONTAINING TRANSMEMBRANE PROTEIN"/>
    <property type="match status" value="1"/>
</dbReference>
<sequence length="735" mass="84236">MKMIVPCYRPLIGGAGLYQNLYRRGQFNHGHLSLLVRWSSTEKSKVEETLQMLKDDLLRQQEEDARRKQIVPASKEKLSVKTRVVNEIKHYYHGFRLLALETRLSMKYVWRLARGSSLSRRERQQLVRTVSDLLRLLPFSFFIIVPFMEFALPFFIKFFPNMLPSTFQEASKEEEKIRRQLKVRTEMAKFLQDTLEEIALERKSKAKDSEKDSKAYEFSQFLRKLRTEGGYVSNTDLFKFTKLFEDELTLDNLSMSQLRALCRILSIPPLGTPEILRFQLHMKLRDLKADDRLIAAEGGVDALSVQELQSACRARGMRALGVSEERLRSQLKQWLELSLSDKVPPSLLLLSRAIFFPEEINFIDRIRTILSVLPEELGEQTKQKLTELEGGKIDPKERLDLIKRIEKHLNHERQQAKEAEKRQEAEKSKIAKEEAEPKPKHIDEVIDAAQRSVEKLHESVVNLSTQEKVVPFGAVTEEKDVQKAKETKAAKIDKEVLESIEDIIHGSPIQEARHDITELKEKVIEHSEDLIEVGSLARDEYKETKIARRLRARVNSMISGMDSLMAKLENERRNIKEEISGPASSDTLAAKEERLVKIKDLLDSLKKLQRVADDAKSKRIEEILHAIDVDKDGSIDAPLVLEVIELLGKHKDVELNPPEMAKIIEMLKKEDVIEALARDSRPAENGPKDAAVQLEAILPKLPADEEFPVRPLMAPSPLHPPSKEAPKNTQQSKTP</sequence>
<dbReference type="InterPro" id="IPR002048">
    <property type="entry name" value="EF_hand_dom"/>
</dbReference>
<keyword evidence="12 14" id="KW-0496">Mitochondrion</keyword>
<dbReference type="GO" id="GO:0043022">
    <property type="term" value="F:ribosome binding"/>
    <property type="evidence" value="ECO:0007669"/>
    <property type="project" value="InterPro"/>
</dbReference>
<keyword evidence="3" id="KW-0109">Calcium transport</keyword>
<protein>
    <submittedName>
        <fullName evidence="20">LETM1-like protein domain-containing protein</fullName>
    </submittedName>
</protein>
<feature type="region of interest" description="Disordered" evidence="16">
    <location>
        <begin position="708"/>
        <end position="735"/>
    </location>
</feature>
<dbReference type="GO" id="GO:0030003">
    <property type="term" value="P:intracellular monoatomic cation homeostasis"/>
    <property type="evidence" value="ECO:0007669"/>
    <property type="project" value="TreeGrafter"/>
</dbReference>
<evidence type="ECO:0000313" key="21">
    <source>
        <dbReference type="Proteomes" id="UP001201812"/>
    </source>
</evidence>
<evidence type="ECO:0000256" key="14">
    <source>
        <dbReference type="PROSITE-ProRule" id="PRU01094"/>
    </source>
</evidence>
<evidence type="ECO:0000259" key="18">
    <source>
        <dbReference type="PROSITE" id="PS50222"/>
    </source>
</evidence>
<evidence type="ECO:0000256" key="10">
    <source>
        <dbReference type="ARBA" id="ARBA00023054"/>
    </source>
</evidence>
<dbReference type="Proteomes" id="UP001201812">
    <property type="component" value="Unassembled WGS sequence"/>
</dbReference>
<dbReference type="AlphaFoldDB" id="A0AAD4RC33"/>
<dbReference type="InterPro" id="IPR059005">
    <property type="entry name" value="LETM1_C"/>
</dbReference>
<evidence type="ECO:0000256" key="16">
    <source>
        <dbReference type="SAM" id="MobiDB-lite"/>
    </source>
</evidence>
<dbReference type="GO" id="GO:0005509">
    <property type="term" value="F:calcium ion binding"/>
    <property type="evidence" value="ECO:0007669"/>
    <property type="project" value="InterPro"/>
</dbReference>
<keyword evidence="6" id="KW-0999">Mitochondrion inner membrane</keyword>
<evidence type="ECO:0000256" key="15">
    <source>
        <dbReference type="SAM" id="Coils"/>
    </source>
</evidence>
<dbReference type="Pfam" id="PF07766">
    <property type="entry name" value="LETM1_RBD"/>
    <property type="match status" value="1"/>
</dbReference>
<proteinExistence type="predicted"/>
<evidence type="ECO:0000256" key="2">
    <source>
        <dbReference type="ARBA" id="ARBA00022448"/>
    </source>
</evidence>
<evidence type="ECO:0000256" key="8">
    <source>
        <dbReference type="ARBA" id="ARBA00022946"/>
    </source>
</evidence>
<dbReference type="Pfam" id="PF26561">
    <property type="entry name" value="LETM1_C"/>
    <property type="match status" value="1"/>
</dbReference>
<dbReference type="GO" id="GO:0005743">
    <property type="term" value="C:mitochondrial inner membrane"/>
    <property type="evidence" value="ECO:0007669"/>
    <property type="project" value="UniProtKB-SubCell"/>
</dbReference>
<reference evidence="20" key="1">
    <citation type="submission" date="2022-01" db="EMBL/GenBank/DDBJ databases">
        <title>Genome Sequence Resource for Two Populations of Ditylenchus destructor, the Migratory Endoparasitic Phytonematode.</title>
        <authorList>
            <person name="Zhang H."/>
            <person name="Lin R."/>
            <person name="Xie B."/>
        </authorList>
    </citation>
    <scope>NUCLEOTIDE SEQUENCE</scope>
    <source>
        <strain evidence="20">BazhouSP</strain>
    </source>
</reference>
<evidence type="ECO:0000256" key="9">
    <source>
        <dbReference type="ARBA" id="ARBA00022989"/>
    </source>
</evidence>
<keyword evidence="9 17" id="KW-1133">Transmembrane helix</keyword>
<evidence type="ECO:0000256" key="12">
    <source>
        <dbReference type="ARBA" id="ARBA00023128"/>
    </source>
</evidence>
<dbReference type="PANTHER" id="PTHR14009:SF1">
    <property type="entry name" value="MITOCHONDRIAL PROTON_CALCIUM EXCHANGER PROTEIN"/>
    <property type="match status" value="1"/>
</dbReference>
<keyword evidence="8" id="KW-0809">Transit peptide</keyword>
<evidence type="ECO:0000256" key="11">
    <source>
        <dbReference type="ARBA" id="ARBA00023065"/>
    </source>
</evidence>
<dbReference type="InterPro" id="IPR033122">
    <property type="entry name" value="LETM1-like_RBD"/>
</dbReference>
<evidence type="ECO:0000313" key="20">
    <source>
        <dbReference type="EMBL" id="KAI1725612.1"/>
    </source>
</evidence>
<keyword evidence="13 17" id="KW-0472">Membrane</keyword>
<keyword evidence="4 17" id="KW-0812">Transmembrane</keyword>
<dbReference type="PROSITE" id="PS51758">
    <property type="entry name" value="LETM1_RBD"/>
    <property type="match status" value="1"/>
</dbReference>
<dbReference type="EMBL" id="JAKKPZ010000002">
    <property type="protein sequence ID" value="KAI1725612.1"/>
    <property type="molecule type" value="Genomic_DNA"/>
</dbReference>
<evidence type="ECO:0000256" key="17">
    <source>
        <dbReference type="SAM" id="Phobius"/>
    </source>
</evidence>
<feature type="domain" description="EF-hand" evidence="18">
    <location>
        <begin position="615"/>
        <end position="650"/>
    </location>
</feature>
<keyword evidence="2" id="KW-0813">Transport</keyword>
<keyword evidence="7" id="KW-0106">Calcium</keyword>
<evidence type="ECO:0000256" key="4">
    <source>
        <dbReference type="ARBA" id="ARBA00022692"/>
    </source>
</evidence>
<gene>
    <name evidence="20" type="ORF">DdX_02278</name>
</gene>
<feature type="domain" description="Letm1 RBD" evidence="19">
    <location>
        <begin position="179"/>
        <end position="458"/>
    </location>
</feature>
<evidence type="ECO:0000256" key="1">
    <source>
        <dbReference type="ARBA" id="ARBA00004434"/>
    </source>
</evidence>
<keyword evidence="21" id="KW-1185">Reference proteome</keyword>
<dbReference type="PROSITE" id="PS50222">
    <property type="entry name" value="EF_HAND_2"/>
    <property type="match status" value="1"/>
</dbReference>
<evidence type="ECO:0000259" key="19">
    <source>
        <dbReference type="PROSITE" id="PS51758"/>
    </source>
</evidence>
<feature type="coiled-coil region" evidence="15">
    <location>
        <begin position="558"/>
        <end position="618"/>
    </location>
</feature>
<organism evidence="20 21">
    <name type="scientific">Ditylenchus destructor</name>
    <dbReference type="NCBI Taxonomy" id="166010"/>
    <lineage>
        <taxon>Eukaryota</taxon>
        <taxon>Metazoa</taxon>
        <taxon>Ecdysozoa</taxon>
        <taxon>Nematoda</taxon>
        <taxon>Chromadorea</taxon>
        <taxon>Rhabditida</taxon>
        <taxon>Tylenchina</taxon>
        <taxon>Tylenchomorpha</taxon>
        <taxon>Sphaerularioidea</taxon>
        <taxon>Anguinidae</taxon>
        <taxon>Anguininae</taxon>
        <taxon>Ditylenchus</taxon>
    </lineage>
</organism>
<keyword evidence="10 15" id="KW-0175">Coiled coil</keyword>
<evidence type="ECO:0000256" key="3">
    <source>
        <dbReference type="ARBA" id="ARBA00022568"/>
    </source>
</evidence>
<comment type="caution">
    <text evidence="20">The sequence shown here is derived from an EMBL/GenBank/DDBJ whole genome shotgun (WGS) entry which is preliminary data.</text>
</comment>
<evidence type="ECO:0000256" key="7">
    <source>
        <dbReference type="ARBA" id="ARBA00022837"/>
    </source>
</evidence>
<comment type="subcellular location">
    <subcellularLocation>
        <location evidence="1">Mitochondrion inner membrane</location>
        <topology evidence="1">Single-pass membrane protein</topology>
    </subcellularLocation>
</comment>
<accession>A0AAD4RC33</accession>
<feature type="transmembrane region" description="Helical" evidence="17">
    <location>
        <begin position="133"/>
        <end position="156"/>
    </location>
</feature>
<evidence type="ECO:0000256" key="6">
    <source>
        <dbReference type="ARBA" id="ARBA00022792"/>
    </source>
</evidence>
<evidence type="ECO:0000256" key="5">
    <source>
        <dbReference type="ARBA" id="ARBA00022723"/>
    </source>
</evidence>
<dbReference type="InterPro" id="IPR044202">
    <property type="entry name" value="LETM1/MDM38-like"/>
</dbReference>
<evidence type="ECO:0000256" key="13">
    <source>
        <dbReference type="ARBA" id="ARBA00023136"/>
    </source>
</evidence>
<feature type="region of interest" description="Disordered" evidence="16">
    <location>
        <begin position="410"/>
        <end position="442"/>
    </location>
</feature>
<keyword evidence="5" id="KW-0479">Metal-binding</keyword>
<keyword evidence="11" id="KW-0406">Ion transport</keyword>
<name>A0AAD4RC33_9BILA</name>